<dbReference type="InterPro" id="IPR025669">
    <property type="entry name" value="AAA_dom"/>
</dbReference>
<dbReference type="PANTHER" id="PTHR13696">
    <property type="entry name" value="P-LOOP CONTAINING NUCLEOSIDE TRIPHOSPHATE HYDROLASE"/>
    <property type="match status" value="1"/>
</dbReference>
<dbReference type="RefSeq" id="WP_254472080.1">
    <property type="nucleotide sequence ID" value="NZ_CP113432.1"/>
</dbReference>
<sequence>MITVSFFNNKGGVGKTTILWNTAVSLAEKDNKVLIIDFDPQCNLSIACLGDEEFSKLLETSSTHPFGKTIKAFTLPYIQQNQQGNVFISEPKSPIKNGTLHVIPGDFWLNNFSDTLNVGTDVIGGGGLYRFLLPHLISTKAEETSGVKYDYVLIDLPPSFNTLVRSALYCSDYFLVPCTADLFSAYCVGLIGQMLPSFIKDWEQGKERYLASNSYDTLIPAKGQPKFSGWIFNGFDTKRSLGVKHQVGADRAHHISISKAVEEKLYPALSGISSYFATPTKGEFEPVALIEDLNVMAPDSIIQNVPIKYLPEHRPTRLLTKGKWAQNQVDLMLEMDKEYDKLADHIISNCI</sequence>
<dbReference type="EMBL" id="CP113432">
    <property type="protein sequence ID" value="WAI51627.1"/>
    <property type="molecule type" value="Genomic_DNA"/>
</dbReference>
<evidence type="ECO:0000313" key="2">
    <source>
        <dbReference type="EMBL" id="WAI51627.1"/>
    </source>
</evidence>
<dbReference type="InterPro" id="IPR050678">
    <property type="entry name" value="DNA_Partitioning_ATPase"/>
</dbReference>
<dbReference type="PANTHER" id="PTHR13696:SF99">
    <property type="entry name" value="COBYRINIC ACID AC-DIAMIDE SYNTHASE"/>
    <property type="match status" value="1"/>
</dbReference>
<dbReference type="InterPro" id="IPR027417">
    <property type="entry name" value="P-loop_NTPase"/>
</dbReference>
<proteinExistence type="predicted"/>
<dbReference type="CDD" id="cd02042">
    <property type="entry name" value="ParAB_family"/>
    <property type="match status" value="1"/>
</dbReference>
<reference evidence="2" key="1">
    <citation type="submission" date="2022-11" db="EMBL/GenBank/DDBJ databases">
        <title>Pseudomonas triclosanedens sp. nov., a triclosan degrader isolated from activated sludge.</title>
        <authorList>
            <person name="Yin Y."/>
            <person name="Lu Z."/>
        </authorList>
    </citation>
    <scope>NUCLEOTIDE SEQUENCE</scope>
    <source>
        <strain evidence="2">ZM23</strain>
    </source>
</reference>
<evidence type="ECO:0000313" key="3">
    <source>
        <dbReference type="Proteomes" id="UP001163624"/>
    </source>
</evidence>
<organism evidence="2 3">
    <name type="scientific">Pseudomonas triclosanedens</name>
    <dbReference type="NCBI Taxonomy" id="2961893"/>
    <lineage>
        <taxon>Bacteria</taxon>
        <taxon>Pseudomonadati</taxon>
        <taxon>Pseudomonadota</taxon>
        <taxon>Gammaproteobacteria</taxon>
        <taxon>Pseudomonadales</taxon>
        <taxon>Pseudomonadaceae</taxon>
        <taxon>Pseudomonas</taxon>
    </lineage>
</organism>
<dbReference type="Proteomes" id="UP001163624">
    <property type="component" value="Chromosome"/>
</dbReference>
<feature type="domain" description="AAA" evidence="1">
    <location>
        <begin position="3"/>
        <end position="192"/>
    </location>
</feature>
<dbReference type="Pfam" id="PF13614">
    <property type="entry name" value="AAA_31"/>
    <property type="match status" value="1"/>
</dbReference>
<evidence type="ECO:0000259" key="1">
    <source>
        <dbReference type="Pfam" id="PF13614"/>
    </source>
</evidence>
<gene>
    <name evidence="2" type="ORF">OU419_10370</name>
</gene>
<name>A0ABY7A328_9PSED</name>
<dbReference type="SUPFAM" id="SSF52540">
    <property type="entry name" value="P-loop containing nucleoside triphosphate hydrolases"/>
    <property type="match status" value="1"/>
</dbReference>
<dbReference type="Gene3D" id="3.40.50.300">
    <property type="entry name" value="P-loop containing nucleotide triphosphate hydrolases"/>
    <property type="match status" value="1"/>
</dbReference>
<keyword evidence="3" id="KW-1185">Reference proteome</keyword>
<accession>A0ABY7A328</accession>
<protein>
    <submittedName>
        <fullName evidence="2">ParA family protein</fullName>
    </submittedName>
</protein>